<feature type="binding site" evidence="4">
    <location>
        <position position="108"/>
    </location>
    <ligand>
        <name>1-deoxy-D-xylulose 5-phosphate</name>
        <dbReference type="ChEBI" id="CHEBI:57792"/>
    </ligand>
</feature>
<dbReference type="CDD" id="cd00003">
    <property type="entry name" value="PNPsynthase"/>
    <property type="match status" value="1"/>
</dbReference>
<dbReference type="PANTHER" id="PTHR30456:SF0">
    <property type="entry name" value="PYRIDOXINE 5'-PHOSPHATE SYNTHASE"/>
    <property type="match status" value="1"/>
</dbReference>
<feature type="binding site" evidence="4">
    <location>
        <position position="15"/>
    </location>
    <ligand>
        <name>3-amino-2-oxopropyl phosphate</name>
        <dbReference type="ChEBI" id="CHEBI:57279"/>
    </ligand>
</feature>
<evidence type="ECO:0000313" key="7">
    <source>
        <dbReference type="Proteomes" id="UP000824988"/>
    </source>
</evidence>
<dbReference type="UniPathway" id="UPA00244">
    <property type="reaction ID" value="UER00313"/>
</dbReference>
<evidence type="ECO:0000256" key="5">
    <source>
        <dbReference type="NCBIfam" id="TIGR00559"/>
    </source>
</evidence>
<gene>
    <name evidence="4 6" type="primary">pdxJ</name>
    <name evidence="6" type="ORF">MoryE10_06690</name>
</gene>
<dbReference type="NCBIfam" id="NF003627">
    <property type="entry name" value="PRK05265.1-5"/>
    <property type="match status" value="1"/>
</dbReference>
<feature type="active site" description="Proton acceptor" evidence="4">
    <location>
        <position position="78"/>
    </location>
</feature>
<feature type="binding site" evidence="4">
    <location>
        <begin position="221"/>
        <end position="222"/>
    </location>
    <ligand>
        <name>3-amino-2-oxopropyl phosphate</name>
        <dbReference type="ChEBI" id="CHEBI:57279"/>
    </ligand>
</feature>
<comment type="function">
    <text evidence="4">Catalyzes the complicated ring closure reaction between the two acyclic compounds 1-deoxy-D-xylulose-5-phosphate (DXP) and 3-amino-2-oxopropyl phosphate (1-amino-acetone-3-phosphate or AAP) to form pyridoxine 5'-phosphate (PNP) and inorganic phosphate.</text>
</comment>
<dbReference type="Pfam" id="PF03740">
    <property type="entry name" value="PdxJ"/>
    <property type="match status" value="1"/>
</dbReference>
<name>A0A8D5AG66_9GAMM</name>
<feature type="active site" description="Proton donor" evidence="4">
    <location>
        <position position="199"/>
    </location>
</feature>
<comment type="catalytic activity">
    <reaction evidence="4">
        <text>3-amino-2-oxopropyl phosphate + 1-deoxy-D-xylulose 5-phosphate = pyridoxine 5'-phosphate + phosphate + 2 H2O + H(+)</text>
        <dbReference type="Rhea" id="RHEA:15265"/>
        <dbReference type="ChEBI" id="CHEBI:15377"/>
        <dbReference type="ChEBI" id="CHEBI:15378"/>
        <dbReference type="ChEBI" id="CHEBI:43474"/>
        <dbReference type="ChEBI" id="CHEBI:57279"/>
        <dbReference type="ChEBI" id="CHEBI:57792"/>
        <dbReference type="ChEBI" id="CHEBI:58589"/>
        <dbReference type="EC" id="2.6.99.2"/>
    </reaction>
</comment>
<organism evidence="6 7">
    <name type="scientific">Methylogaea oryzae</name>
    <dbReference type="NCBI Taxonomy" id="1295382"/>
    <lineage>
        <taxon>Bacteria</taxon>
        <taxon>Pseudomonadati</taxon>
        <taxon>Pseudomonadota</taxon>
        <taxon>Gammaproteobacteria</taxon>
        <taxon>Methylococcales</taxon>
        <taxon>Methylococcaceae</taxon>
        <taxon>Methylogaea</taxon>
    </lineage>
</organism>
<dbReference type="EMBL" id="AP019782">
    <property type="protein sequence ID" value="BBL70063.1"/>
    <property type="molecule type" value="Genomic_DNA"/>
</dbReference>
<comment type="similarity">
    <text evidence="4">Belongs to the PNP synthase family.</text>
</comment>
<evidence type="ECO:0000256" key="4">
    <source>
        <dbReference type="HAMAP-Rule" id="MF_00279"/>
    </source>
</evidence>
<comment type="subunit">
    <text evidence="4">Homooctamer; tetramer of dimers.</text>
</comment>
<evidence type="ECO:0000256" key="1">
    <source>
        <dbReference type="ARBA" id="ARBA00022490"/>
    </source>
</evidence>
<dbReference type="NCBIfam" id="NF003624">
    <property type="entry name" value="PRK05265.1-2"/>
    <property type="match status" value="1"/>
</dbReference>
<evidence type="ECO:0000256" key="2">
    <source>
        <dbReference type="ARBA" id="ARBA00022679"/>
    </source>
</evidence>
<feature type="active site" description="Proton acceptor" evidence="4">
    <location>
        <position position="51"/>
    </location>
</feature>
<feature type="binding site" evidence="4">
    <location>
        <begin position="17"/>
        <end position="18"/>
    </location>
    <ligand>
        <name>1-deoxy-D-xylulose 5-phosphate</name>
        <dbReference type="ChEBI" id="CHEBI:57792"/>
    </ligand>
</feature>
<dbReference type="NCBIfam" id="NF003623">
    <property type="entry name" value="PRK05265.1-1"/>
    <property type="match status" value="1"/>
</dbReference>
<dbReference type="AlphaFoldDB" id="A0A8D5AG66"/>
<feature type="binding site" evidence="4">
    <location>
        <position position="26"/>
    </location>
    <ligand>
        <name>3-amino-2-oxopropyl phosphate</name>
        <dbReference type="ChEBI" id="CHEBI:57279"/>
    </ligand>
</feature>
<keyword evidence="7" id="KW-1185">Reference proteome</keyword>
<protein>
    <recommendedName>
        <fullName evidence="4 5">Pyridoxine 5'-phosphate synthase</fullName>
        <shortName evidence="4">PNP synthase</shortName>
        <ecNumber evidence="4 5">2.6.99.2</ecNumber>
    </recommendedName>
</protein>
<keyword evidence="2 4" id="KW-0808">Transferase</keyword>
<dbReference type="FunFam" id="3.20.20.70:FF:000042">
    <property type="entry name" value="Pyridoxine 5'-phosphate synthase"/>
    <property type="match status" value="1"/>
</dbReference>
<feature type="site" description="Transition state stabilizer" evidence="4">
    <location>
        <position position="159"/>
    </location>
</feature>
<reference evidence="6" key="1">
    <citation type="submission" date="2019-06" db="EMBL/GenBank/DDBJ databases">
        <title>Complete genome sequence of Methylogaea oryzae strain JCM16910.</title>
        <authorList>
            <person name="Asakawa S."/>
        </authorList>
    </citation>
    <scope>NUCLEOTIDE SEQUENCE</scope>
    <source>
        <strain evidence="6">E10</strain>
    </source>
</reference>
<dbReference type="NCBIfam" id="NF003625">
    <property type="entry name" value="PRK05265.1-3"/>
    <property type="match status" value="1"/>
</dbReference>
<feature type="binding site" evidence="4">
    <location>
        <position position="58"/>
    </location>
    <ligand>
        <name>1-deoxy-D-xylulose 5-phosphate</name>
        <dbReference type="ChEBI" id="CHEBI:57792"/>
    </ligand>
</feature>
<keyword evidence="1 4" id="KW-0963">Cytoplasm</keyword>
<feature type="binding site" evidence="4">
    <location>
        <position position="53"/>
    </location>
    <ligand>
        <name>1-deoxy-D-xylulose 5-phosphate</name>
        <dbReference type="ChEBI" id="CHEBI:57792"/>
    </ligand>
</feature>
<dbReference type="NCBIfam" id="TIGR00559">
    <property type="entry name" value="pdxJ"/>
    <property type="match status" value="1"/>
</dbReference>
<dbReference type="HAMAP" id="MF_00279">
    <property type="entry name" value="PdxJ"/>
    <property type="match status" value="1"/>
</dbReference>
<accession>A0A8D5AG66</accession>
<evidence type="ECO:0000313" key="6">
    <source>
        <dbReference type="EMBL" id="BBL70063.1"/>
    </source>
</evidence>
<dbReference type="EC" id="2.6.99.2" evidence="4 5"/>
<dbReference type="GO" id="GO:0033856">
    <property type="term" value="F:pyridoxine 5'-phosphate synthase activity"/>
    <property type="evidence" value="ECO:0007669"/>
    <property type="project" value="UniProtKB-UniRule"/>
</dbReference>
<dbReference type="KEGG" id="moz:MoryE10_06690"/>
<comment type="pathway">
    <text evidence="4">Cofactor biosynthesis; pyridoxine 5'-phosphate biosynthesis; pyridoxine 5'-phosphate from D-erythrose 4-phosphate: step 5/5.</text>
</comment>
<dbReference type="RefSeq" id="WP_221048200.1">
    <property type="nucleotide sequence ID" value="NZ_AP019782.1"/>
</dbReference>
<dbReference type="PANTHER" id="PTHR30456">
    <property type="entry name" value="PYRIDOXINE 5'-PHOSPHATE SYNTHASE"/>
    <property type="match status" value="1"/>
</dbReference>
<proteinExistence type="inferred from homology"/>
<dbReference type="InterPro" id="IPR004569">
    <property type="entry name" value="PyrdxlP_synth_PdxJ"/>
</dbReference>
<sequence>MNRLEPRPLIRLGVNIDHVATLRQARRTLYPQVLQAALTAEQAGADGITAHLREDRRHIQDRDIDLLRETLQTKLNLEMAVTEAMVDIACRVRPHACCLVPEKREELTTEGGLDVAGQFDRVRAAVERLGGAGIEVSLFIDADPVQIDAAAKTGAPVIELHTGHYADAASDTARGAELLRIKAAAEQAEGSGLSVNAGHGLNYANVEAIARIPQMVELNIGHAIIAQAVFSGLDLAVRDMKRLMRGARIDNR</sequence>
<feature type="binding site" evidence="4">
    <location>
        <position position="200"/>
    </location>
    <ligand>
        <name>3-amino-2-oxopropyl phosphate</name>
        <dbReference type="ChEBI" id="CHEBI:57279"/>
    </ligand>
</feature>
<dbReference type="Proteomes" id="UP000824988">
    <property type="component" value="Chromosome"/>
</dbReference>
<dbReference type="GO" id="GO:0005829">
    <property type="term" value="C:cytosol"/>
    <property type="evidence" value="ECO:0007669"/>
    <property type="project" value="TreeGrafter"/>
</dbReference>
<comment type="subcellular location">
    <subcellularLocation>
        <location evidence="4">Cytoplasm</location>
    </subcellularLocation>
</comment>
<keyword evidence="3 4" id="KW-0664">Pyridoxine biosynthesis</keyword>
<evidence type="ECO:0000256" key="3">
    <source>
        <dbReference type="ARBA" id="ARBA00023096"/>
    </source>
</evidence>
<dbReference type="GO" id="GO:0008615">
    <property type="term" value="P:pyridoxine biosynthetic process"/>
    <property type="evidence" value="ECO:0007669"/>
    <property type="project" value="UniProtKB-UniRule"/>
</dbReference>